<dbReference type="PANTHER" id="PTHR43798">
    <property type="entry name" value="MONOACYLGLYCEROL LIPASE"/>
    <property type="match status" value="1"/>
</dbReference>
<protein>
    <submittedName>
        <fullName evidence="2">Alpha/beta hydrolase</fullName>
    </submittedName>
</protein>
<dbReference type="RefSeq" id="WP_244354937.1">
    <property type="nucleotide sequence ID" value="NZ_JAJNNZ010000002.1"/>
</dbReference>
<dbReference type="PRINTS" id="PR00412">
    <property type="entry name" value="EPOXHYDRLASE"/>
</dbReference>
<dbReference type="GO" id="GO:0016020">
    <property type="term" value="C:membrane"/>
    <property type="evidence" value="ECO:0007669"/>
    <property type="project" value="TreeGrafter"/>
</dbReference>
<reference evidence="2" key="1">
    <citation type="submission" date="2021-11" db="EMBL/GenBank/DDBJ databases">
        <title>Vibrio ZSDE26 sp. nov. and Vibrio ZSDZ34 sp. nov., isolated from coastal seawater in Qingdao.</title>
        <authorList>
            <person name="Zhang P."/>
        </authorList>
    </citation>
    <scope>NUCLEOTIDE SEQUENCE</scope>
    <source>
        <strain evidence="2">ZSDZ34</strain>
    </source>
</reference>
<dbReference type="AlphaFoldDB" id="A0A9X1W8F3"/>
<sequence>MLSSALAIDDRKIAYLEVGDAKTAVKTVVFVHGWMDNAASFHVQLELIAQQCPTWRAIAIDLSGHGHSSHKSPHHFYSFHDYIDDLHLILCKLHATNVYLVGHSLGALITSCYSAAFPELISGLVQIEGHFPLAEPASLCVKRIRDGVQSRKRWRAKPQRVLESKQQAVSLRASTNHLSEGLIEPIVQRGGYMQGERWHWHHDSKLKCDSVYRMTLEQSAAIIAAIEVPHIVILGEQGYPELRSPRYLHALSRATVEYVAGGHHCHLESPSRVFELISGLVNKI</sequence>
<name>A0A9X1W8F3_9VIBR</name>
<dbReference type="InterPro" id="IPR000073">
    <property type="entry name" value="AB_hydrolase_1"/>
</dbReference>
<evidence type="ECO:0000313" key="2">
    <source>
        <dbReference type="EMBL" id="MCJ2375676.1"/>
    </source>
</evidence>
<comment type="caution">
    <text evidence="2">The sequence shown here is derived from an EMBL/GenBank/DDBJ whole genome shotgun (WGS) entry which is preliminary data.</text>
</comment>
<dbReference type="InterPro" id="IPR000639">
    <property type="entry name" value="Epox_hydrolase-like"/>
</dbReference>
<accession>A0A9X1W8F3</accession>
<dbReference type="InterPro" id="IPR029058">
    <property type="entry name" value="AB_hydrolase_fold"/>
</dbReference>
<evidence type="ECO:0000313" key="3">
    <source>
        <dbReference type="Proteomes" id="UP001139488"/>
    </source>
</evidence>
<dbReference type="EMBL" id="JAJNNZ010000002">
    <property type="protein sequence ID" value="MCJ2375676.1"/>
    <property type="molecule type" value="Genomic_DNA"/>
</dbReference>
<dbReference type="SUPFAM" id="SSF53474">
    <property type="entry name" value="alpha/beta-Hydrolases"/>
    <property type="match status" value="1"/>
</dbReference>
<gene>
    <name evidence="2" type="ORF">LNL84_02410</name>
</gene>
<keyword evidence="2" id="KW-0378">Hydrolase</keyword>
<evidence type="ECO:0000259" key="1">
    <source>
        <dbReference type="Pfam" id="PF00561"/>
    </source>
</evidence>
<feature type="domain" description="AB hydrolase-1" evidence="1">
    <location>
        <begin position="27"/>
        <end position="144"/>
    </location>
</feature>
<proteinExistence type="predicted"/>
<organism evidence="2 3">
    <name type="scientific">Vibrio gelatinilyticus</name>
    <dbReference type="NCBI Taxonomy" id="2893468"/>
    <lineage>
        <taxon>Bacteria</taxon>
        <taxon>Pseudomonadati</taxon>
        <taxon>Pseudomonadota</taxon>
        <taxon>Gammaproteobacteria</taxon>
        <taxon>Vibrionales</taxon>
        <taxon>Vibrionaceae</taxon>
        <taxon>Vibrio</taxon>
    </lineage>
</organism>
<dbReference type="Pfam" id="PF00561">
    <property type="entry name" value="Abhydrolase_1"/>
    <property type="match status" value="1"/>
</dbReference>
<dbReference type="PANTHER" id="PTHR43798:SF33">
    <property type="entry name" value="HYDROLASE, PUTATIVE (AFU_ORTHOLOGUE AFUA_2G14860)-RELATED"/>
    <property type="match status" value="1"/>
</dbReference>
<dbReference type="Gene3D" id="3.40.50.1820">
    <property type="entry name" value="alpha/beta hydrolase"/>
    <property type="match status" value="1"/>
</dbReference>
<dbReference type="InterPro" id="IPR050266">
    <property type="entry name" value="AB_hydrolase_sf"/>
</dbReference>
<dbReference type="GO" id="GO:0016787">
    <property type="term" value="F:hydrolase activity"/>
    <property type="evidence" value="ECO:0007669"/>
    <property type="project" value="UniProtKB-KW"/>
</dbReference>
<dbReference type="Proteomes" id="UP001139488">
    <property type="component" value="Unassembled WGS sequence"/>
</dbReference>
<keyword evidence="3" id="KW-1185">Reference proteome</keyword>